<dbReference type="GO" id="GO:0008270">
    <property type="term" value="F:zinc ion binding"/>
    <property type="evidence" value="ECO:0007669"/>
    <property type="project" value="UniProtKB-KW"/>
</dbReference>
<keyword evidence="5" id="KW-0472">Membrane</keyword>
<dbReference type="PANTHER" id="PTHR33248">
    <property type="entry name" value="ZINC ION-BINDING PROTEIN"/>
    <property type="match status" value="1"/>
</dbReference>
<evidence type="ECO:0000313" key="7">
    <source>
        <dbReference type="EMBL" id="WVZ81936.1"/>
    </source>
</evidence>
<proteinExistence type="predicted"/>
<organism evidence="7 8">
    <name type="scientific">Paspalum notatum var. saurae</name>
    <dbReference type="NCBI Taxonomy" id="547442"/>
    <lineage>
        <taxon>Eukaryota</taxon>
        <taxon>Viridiplantae</taxon>
        <taxon>Streptophyta</taxon>
        <taxon>Embryophyta</taxon>
        <taxon>Tracheophyta</taxon>
        <taxon>Spermatophyta</taxon>
        <taxon>Magnoliopsida</taxon>
        <taxon>Liliopsida</taxon>
        <taxon>Poales</taxon>
        <taxon>Poaceae</taxon>
        <taxon>PACMAD clade</taxon>
        <taxon>Panicoideae</taxon>
        <taxon>Andropogonodae</taxon>
        <taxon>Paspaleae</taxon>
        <taxon>Paspalinae</taxon>
        <taxon>Paspalum</taxon>
    </lineage>
</organism>
<keyword evidence="5" id="KW-1133">Transmembrane helix</keyword>
<reference evidence="7 8" key="1">
    <citation type="submission" date="2024-02" db="EMBL/GenBank/DDBJ databases">
        <title>High-quality chromosome-scale genome assembly of Pensacola bahiagrass (Paspalum notatum Flugge var. saurae).</title>
        <authorList>
            <person name="Vega J.M."/>
            <person name="Podio M."/>
            <person name="Orjuela J."/>
            <person name="Siena L.A."/>
            <person name="Pessino S.C."/>
            <person name="Combes M.C."/>
            <person name="Mariac C."/>
            <person name="Albertini E."/>
            <person name="Pupilli F."/>
            <person name="Ortiz J.P.A."/>
            <person name="Leblanc O."/>
        </authorList>
    </citation>
    <scope>NUCLEOTIDE SEQUENCE [LARGE SCALE GENOMIC DNA]</scope>
    <source>
        <strain evidence="7">R1</strain>
        <tissue evidence="7">Leaf</tissue>
    </source>
</reference>
<feature type="transmembrane region" description="Helical" evidence="5">
    <location>
        <begin position="165"/>
        <end position="183"/>
    </location>
</feature>
<evidence type="ECO:0000256" key="3">
    <source>
        <dbReference type="ARBA" id="ARBA00022833"/>
    </source>
</evidence>
<accession>A0AAQ3X1W2</accession>
<dbReference type="EMBL" id="CP144750">
    <property type="protein sequence ID" value="WVZ81936.1"/>
    <property type="molecule type" value="Genomic_DNA"/>
</dbReference>
<dbReference type="PROSITE" id="PS51999">
    <property type="entry name" value="ZF_GRF"/>
    <property type="match status" value="1"/>
</dbReference>
<evidence type="ECO:0000256" key="1">
    <source>
        <dbReference type="ARBA" id="ARBA00022723"/>
    </source>
</evidence>
<keyword evidence="3" id="KW-0862">Zinc</keyword>
<keyword evidence="8" id="KW-1185">Reference proteome</keyword>
<sequence>MAGSSSSSAGCVRSRALGSWSRCGGEEDFSSPIPYREKPLDYEAAVLCHCKRKAAKWISWSDDNPSRRYYKCFYSGGGCGFWSWIDDADSYATPYVKQLLKDLCGAVRGLRKKNKELAADLDEEGSKMEEHMAAVLGLKKVVADKDAEIAALTVQVQKLRKESSILRLVFVMLVAAAAVGIMLRM</sequence>
<dbReference type="InterPro" id="IPR010666">
    <property type="entry name" value="Znf_GRF"/>
</dbReference>
<dbReference type="AlphaFoldDB" id="A0AAQ3X1W2"/>
<keyword evidence="1" id="KW-0479">Metal-binding</keyword>
<name>A0AAQ3X1W2_PASNO</name>
<evidence type="ECO:0000256" key="4">
    <source>
        <dbReference type="PROSITE-ProRule" id="PRU01343"/>
    </source>
</evidence>
<evidence type="ECO:0000259" key="6">
    <source>
        <dbReference type="PROSITE" id="PS51999"/>
    </source>
</evidence>
<keyword evidence="2 4" id="KW-0863">Zinc-finger</keyword>
<evidence type="ECO:0000256" key="5">
    <source>
        <dbReference type="SAM" id="Phobius"/>
    </source>
</evidence>
<feature type="domain" description="GRF-type" evidence="6">
    <location>
        <begin position="48"/>
        <end position="88"/>
    </location>
</feature>
<gene>
    <name evidence="7" type="ORF">U9M48_029260</name>
</gene>
<keyword evidence="5" id="KW-0812">Transmembrane</keyword>
<evidence type="ECO:0000256" key="2">
    <source>
        <dbReference type="ARBA" id="ARBA00022771"/>
    </source>
</evidence>
<evidence type="ECO:0000313" key="8">
    <source>
        <dbReference type="Proteomes" id="UP001341281"/>
    </source>
</evidence>
<protein>
    <recommendedName>
        <fullName evidence="6">GRF-type domain-containing protein</fullName>
    </recommendedName>
</protein>
<dbReference type="Proteomes" id="UP001341281">
    <property type="component" value="Chromosome 06"/>
</dbReference>